<dbReference type="Pfam" id="PF01075">
    <property type="entry name" value="Glyco_transf_9"/>
    <property type="match status" value="1"/>
</dbReference>
<keyword evidence="7" id="KW-1185">Reference proteome</keyword>
<dbReference type="Proteomes" id="UP000003936">
    <property type="component" value="Chromosome"/>
</dbReference>
<dbReference type="InterPro" id="IPR002201">
    <property type="entry name" value="Glyco_trans_9"/>
</dbReference>
<dbReference type="PANTHER" id="PTHR30160:SF7">
    <property type="entry name" value="ADP-HEPTOSE--LPS HEPTOSYLTRANSFERASE 2"/>
    <property type="match status" value="1"/>
</dbReference>
<dbReference type="KEGG" id="sect:A359_07420"/>
<dbReference type="OrthoDB" id="9797795at2"/>
<accession>J3YSB4</accession>
<protein>
    <recommendedName>
        <fullName evidence="4">lipopolysaccharide heptosyltransferase II</fullName>
        <ecNumber evidence="4">2.4.99.24</ecNumber>
    </recommendedName>
</protein>
<dbReference type="GO" id="GO:0008713">
    <property type="term" value="F:ADP-heptose-lipopolysaccharide heptosyltransferase activity"/>
    <property type="evidence" value="ECO:0007669"/>
    <property type="project" value="UniProtKB-EC"/>
</dbReference>
<dbReference type="GO" id="GO:0005829">
    <property type="term" value="C:cytosol"/>
    <property type="evidence" value="ECO:0007669"/>
    <property type="project" value="TreeGrafter"/>
</dbReference>
<comment type="catalytic activity">
    <reaction evidence="5">
        <text>an L-alpha-D-Hep-(1-&gt;5)-[alpha-Kdo-(2-&gt;4)]-alpha-Kdo-(2-&gt;6)-lipid A + ADP-L-glycero-beta-D-manno-heptose = an L-alpha-D-Hep-(1-&gt;3)-L-alpha-D-Hep-(1-&gt;5)-[alpha-Kdo-(2-&gt;4)]-alpha-Kdo-(2-&gt;6)-lipid A + ADP + H(+)</text>
        <dbReference type="Rhea" id="RHEA:74071"/>
        <dbReference type="ChEBI" id="CHEBI:15378"/>
        <dbReference type="ChEBI" id="CHEBI:61506"/>
        <dbReference type="ChEBI" id="CHEBI:193068"/>
        <dbReference type="ChEBI" id="CHEBI:193069"/>
        <dbReference type="ChEBI" id="CHEBI:456216"/>
        <dbReference type="EC" id="2.4.99.24"/>
    </reaction>
</comment>
<dbReference type="InterPro" id="IPR051199">
    <property type="entry name" value="LPS_LOS_Heptosyltrfase"/>
</dbReference>
<name>J3YSB4_9ENTR</name>
<dbReference type="Gene3D" id="3.40.50.2000">
    <property type="entry name" value="Glycogen Phosphorylase B"/>
    <property type="match status" value="2"/>
</dbReference>
<evidence type="ECO:0000256" key="2">
    <source>
        <dbReference type="ARBA" id="ARBA00022679"/>
    </source>
</evidence>
<keyword evidence="2 6" id="KW-0808">Transferase</keyword>
<sequence>MKILVIGASWVGDAMMSQSLYRLLMQRHPNAKIDVMAPAWCHSLLKLMPEVNLPLVMPIGHGVLSLRERYQLGRALKKNRYLQSIVLPNSFKSALVPFFSSISQRTGWRGEMRYGVLNDIRTLDKQAFPLMIQRYAALAFDRDRIHHAADLPSPLPWPHLTVSASDIDQVLQTFMPNCILPLIGFCPGTASGLAKRWPHYHYATLAEALIRRGHQIVLFGSVQEQASGEAIKASLPPDCRRHCRNLVGKTSLEQAVKLIAACRGIVSNDAGLMHVASALQRPLVALYGPTSPDFTPPLYHQSRSIRLISGGCKIRKYEENTGYHPALIAIQPTQVLNALQSLLL</sequence>
<dbReference type="FunFam" id="3.40.50.2000:FF:000023">
    <property type="entry name" value="ADP-heptose--LPS heptosyltransferase II"/>
    <property type="match status" value="1"/>
</dbReference>
<evidence type="ECO:0000256" key="1">
    <source>
        <dbReference type="ARBA" id="ARBA00022676"/>
    </source>
</evidence>
<evidence type="ECO:0000256" key="4">
    <source>
        <dbReference type="ARBA" id="ARBA00044042"/>
    </source>
</evidence>
<dbReference type="InterPro" id="IPR011910">
    <property type="entry name" value="RfaF"/>
</dbReference>
<proteinExistence type="inferred from homology"/>
<dbReference type="GO" id="GO:0009244">
    <property type="term" value="P:lipopolysaccharide core region biosynthetic process"/>
    <property type="evidence" value="ECO:0007669"/>
    <property type="project" value="TreeGrafter"/>
</dbReference>
<dbReference type="RefSeq" id="WP_014888410.1">
    <property type="nucleotide sequence ID" value="NC_018419.1"/>
</dbReference>
<reference evidence="6 7" key="1">
    <citation type="journal article" date="2012" name="Mol. Biol. Evol.">
        <title>Genome reduction and co-evolution between the primary and secondary bacterial symbionts of psyllids.</title>
        <authorList>
            <person name="Sloan D.B."/>
            <person name="Moran N.A."/>
        </authorList>
    </citation>
    <scope>NUCLEOTIDE SEQUENCE [LARGE SCALE GENOMIC DNA]</scope>
    <source>
        <strain evidence="6">Ceuc_S</strain>
    </source>
</reference>
<evidence type="ECO:0000313" key="6">
    <source>
        <dbReference type="EMBL" id="AFP85113.1"/>
    </source>
</evidence>
<comment type="similarity">
    <text evidence="3">Belongs to the glycosyltransferase 9 family.</text>
</comment>
<dbReference type="EMBL" id="CP003546">
    <property type="protein sequence ID" value="AFP85113.1"/>
    <property type="molecule type" value="Genomic_DNA"/>
</dbReference>
<keyword evidence="1" id="KW-0328">Glycosyltransferase</keyword>
<dbReference type="CDD" id="cd03789">
    <property type="entry name" value="GT9_LPS_heptosyltransferase"/>
    <property type="match status" value="1"/>
</dbReference>
<dbReference type="PATRIC" id="fig|1199245.3.peg.863"/>
<evidence type="ECO:0000256" key="5">
    <source>
        <dbReference type="ARBA" id="ARBA00047503"/>
    </source>
</evidence>
<organism evidence="6 7">
    <name type="scientific">secondary endosymbiont of Ctenarytaina eucalypti</name>
    <dbReference type="NCBI Taxonomy" id="1199245"/>
    <lineage>
        <taxon>Bacteria</taxon>
        <taxon>Pseudomonadati</taxon>
        <taxon>Pseudomonadota</taxon>
        <taxon>Gammaproteobacteria</taxon>
        <taxon>Enterobacterales</taxon>
        <taxon>Enterobacteriaceae</taxon>
        <taxon>aphid secondary symbionts</taxon>
    </lineage>
</organism>
<evidence type="ECO:0000313" key="7">
    <source>
        <dbReference type="Proteomes" id="UP000003936"/>
    </source>
</evidence>
<evidence type="ECO:0000256" key="3">
    <source>
        <dbReference type="ARBA" id="ARBA00043995"/>
    </source>
</evidence>
<dbReference type="AlphaFoldDB" id="J3YSB4"/>
<gene>
    <name evidence="6" type="ORF">A359_07420</name>
</gene>
<dbReference type="PANTHER" id="PTHR30160">
    <property type="entry name" value="TETRAACYLDISACCHARIDE 4'-KINASE-RELATED"/>
    <property type="match status" value="1"/>
</dbReference>
<dbReference type="NCBIfam" id="TIGR02195">
    <property type="entry name" value="heptsyl_trn_II"/>
    <property type="match status" value="1"/>
</dbReference>
<dbReference type="HOGENOM" id="CLU_038371_7_0_6"/>
<dbReference type="EC" id="2.4.99.24" evidence="4"/>
<dbReference type="STRING" id="1199245.A359_07420"/>
<dbReference type="SUPFAM" id="SSF53756">
    <property type="entry name" value="UDP-Glycosyltransferase/glycogen phosphorylase"/>
    <property type="match status" value="1"/>
</dbReference>